<dbReference type="PANTHER" id="PTHR43005">
    <property type="entry name" value="BLR7065 PROTEIN"/>
    <property type="match status" value="1"/>
</dbReference>
<dbReference type="Pfam" id="PF00528">
    <property type="entry name" value="BPD_transp_1"/>
    <property type="match status" value="1"/>
</dbReference>
<evidence type="ECO:0000256" key="7">
    <source>
        <dbReference type="RuleBase" id="RU363032"/>
    </source>
</evidence>
<name>A0ABV8Q4C4_9MICO</name>
<dbReference type="RefSeq" id="WP_390228150.1">
    <property type="nucleotide sequence ID" value="NZ_JBHSCN010000005.1"/>
</dbReference>
<dbReference type="CDD" id="cd06261">
    <property type="entry name" value="TM_PBP2"/>
    <property type="match status" value="1"/>
</dbReference>
<evidence type="ECO:0000256" key="2">
    <source>
        <dbReference type="ARBA" id="ARBA00022448"/>
    </source>
</evidence>
<keyword evidence="4 7" id="KW-0812">Transmembrane</keyword>
<dbReference type="InterPro" id="IPR035906">
    <property type="entry name" value="MetI-like_sf"/>
</dbReference>
<keyword evidence="3" id="KW-1003">Cell membrane</keyword>
<feature type="transmembrane region" description="Helical" evidence="7">
    <location>
        <begin position="160"/>
        <end position="178"/>
    </location>
</feature>
<comment type="subcellular location">
    <subcellularLocation>
        <location evidence="1 7">Cell membrane</location>
        <topology evidence="1 7">Multi-pass membrane protein</topology>
    </subcellularLocation>
</comment>
<feature type="transmembrane region" description="Helical" evidence="7">
    <location>
        <begin position="99"/>
        <end position="122"/>
    </location>
</feature>
<dbReference type="Proteomes" id="UP001595900">
    <property type="component" value="Unassembled WGS sequence"/>
</dbReference>
<feature type="domain" description="ABC transmembrane type-1" evidence="8">
    <location>
        <begin position="97"/>
        <end position="309"/>
    </location>
</feature>
<evidence type="ECO:0000256" key="4">
    <source>
        <dbReference type="ARBA" id="ARBA00022692"/>
    </source>
</evidence>
<organism evidence="9 10">
    <name type="scientific">Gryllotalpicola reticulitermitis</name>
    <dbReference type="NCBI Taxonomy" id="1184153"/>
    <lineage>
        <taxon>Bacteria</taxon>
        <taxon>Bacillati</taxon>
        <taxon>Actinomycetota</taxon>
        <taxon>Actinomycetes</taxon>
        <taxon>Micrococcales</taxon>
        <taxon>Microbacteriaceae</taxon>
        <taxon>Gryllotalpicola</taxon>
    </lineage>
</organism>
<feature type="transmembrane region" description="Helical" evidence="7">
    <location>
        <begin position="190"/>
        <end position="209"/>
    </location>
</feature>
<evidence type="ECO:0000256" key="1">
    <source>
        <dbReference type="ARBA" id="ARBA00004651"/>
    </source>
</evidence>
<feature type="transmembrane region" description="Helical" evidence="7">
    <location>
        <begin position="229"/>
        <end position="251"/>
    </location>
</feature>
<feature type="transmembrane region" description="Helical" evidence="7">
    <location>
        <begin position="134"/>
        <end position="154"/>
    </location>
</feature>
<dbReference type="Gene3D" id="1.10.3720.10">
    <property type="entry name" value="MetI-like"/>
    <property type="match status" value="1"/>
</dbReference>
<accession>A0ABV8Q4C4</accession>
<feature type="transmembrane region" description="Helical" evidence="7">
    <location>
        <begin position="37"/>
        <end position="64"/>
    </location>
</feature>
<comment type="similarity">
    <text evidence="7">Belongs to the binding-protein-dependent transport system permease family.</text>
</comment>
<dbReference type="SUPFAM" id="SSF161098">
    <property type="entry name" value="MetI-like"/>
    <property type="match status" value="1"/>
</dbReference>
<keyword evidence="10" id="KW-1185">Reference proteome</keyword>
<feature type="transmembrane region" description="Helical" evidence="7">
    <location>
        <begin position="258"/>
        <end position="279"/>
    </location>
</feature>
<protein>
    <submittedName>
        <fullName evidence="9">Carbohydrate ABC transporter permease</fullName>
    </submittedName>
</protein>
<keyword evidence="6 7" id="KW-0472">Membrane</keyword>
<reference evidence="10" key="1">
    <citation type="journal article" date="2019" name="Int. J. Syst. Evol. Microbiol.">
        <title>The Global Catalogue of Microorganisms (GCM) 10K type strain sequencing project: providing services to taxonomists for standard genome sequencing and annotation.</title>
        <authorList>
            <consortium name="The Broad Institute Genomics Platform"/>
            <consortium name="The Broad Institute Genome Sequencing Center for Infectious Disease"/>
            <person name="Wu L."/>
            <person name="Ma J."/>
        </authorList>
    </citation>
    <scope>NUCLEOTIDE SEQUENCE [LARGE SCALE GENOMIC DNA]</scope>
    <source>
        <strain evidence="10">CGMCC 1.10363</strain>
    </source>
</reference>
<keyword evidence="2 7" id="KW-0813">Transport</keyword>
<evidence type="ECO:0000313" key="9">
    <source>
        <dbReference type="EMBL" id="MFC4243151.1"/>
    </source>
</evidence>
<gene>
    <name evidence="9" type="ORF">ACFOYW_07180</name>
</gene>
<evidence type="ECO:0000256" key="6">
    <source>
        <dbReference type="ARBA" id="ARBA00023136"/>
    </source>
</evidence>
<proteinExistence type="inferred from homology"/>
<evidence type="ECO:0000259" key="8">
    <source>
        <dbReference type="PROSITE" id="PS50928"/>
    </source>
</evidence>
<sequence>MTSQQLTSLARASKGVGLGGHQGDAPPRPRRRRRRGLVTLLVMVLPSVVLLVVINGYPLVFAAIQALTNGNLVQVGKFIGLQNFVAAVTLPGFWPAVRFTIIFTIVGVFGSWIIGLGLALLTKTRVHARGVIRTLLLLPWIVPIVVSSTSWNWLVATSTSPIPLLLKSLGFGNVLFLADPTLAQITVLAFKVWVSFPFMLLMMGSALAGVDENVYEAARVDGASRSQTFFRITLPLIARPTYISWILMVIFCINDFPIVYLLTGGGPIGSTNTLVVLAYQEVFSNFQTGPGVAIAFIMTIVAVIVSLVLFRQIRKADIE</sequence>
<keyword evidence="5 7" id="KW-1133">Transmembrane helix</keyword>
<evidence type="ECO:0000256" key="3">
    <source>
        <dbReference type="ARBA" id="ARBA00022475"/>
    </source>
</evidence>
<evidence type="ECO:0000256" key="5">
    <source>
        <dbReference type="ARBA" id="ARBA00022989"/>
    </source>
</evidence>
<dbReference type="PANTHER" id="PTHR43005:SF1">
    <property type="entry name" value="SPERMIDINE_PUTRESCINE TRANSPORT SYSTEM PERMEASE PROTEIN"/>
    <property type="match status" value="1"/>
</dbReference>
<evidence type="ECO:0000313" key="10">
    <source>
        <dbReference type="Proteomes" id="UP001595900"/>
    </source>
</evidence>
<dbReference type="EMBL" id="JBHSCN010000005">
    <property type="protein sequence ID" value="MFC4243151.1"/>
    <property type="molecule type" value="Genomic_DNA"/>
</dbReference>
<dbReference type="PROSITE" id="PS50928">
    <property type="entry name" value="ABC_TM1"/>
    <property type="match status" value="1"/>
</dbReference>
<dbReference type="InterPro" id="IPR000515">
    <property type="entry name" value="MetI-like"/>
</dbReference>
<feature type="transmembrane region" description="Helical" evidence="7">
    <location>
        <begin position="291"/>
        <end position="310"/>
    </location>
</feature>
<comment type="caution">
    <text evidence="9">The sequence shown here is derived from an EMBL/GenBank/DDBJ whole genome shotgun (WGS) entry which is preliminary data.</text>
</comment>